<dbReference type="Pfam" id="PF13412">
    <property type="entry name" value="HTH_24"/>
    <property type="match status" value="1"/>
</dbReference>
<dbReference type="PANTHER" id="PTHR43704">
    <property type="entry name" value="BSR5907 PROTEIN"/>
    <property type="match status" value="1"/>
</dbReference>
<dbReference type="STRING" id="2200.GCA_001571405_01514"/>
<dbReference type="OrthoDB" id="56502at2157"/>
<feature type="domain" description="HTH crp-type" evidence="1">
    <location>
        <begin position="27"/>
        <end position="76"/>
    </location>
</feature>
<organism evidence="2 3">
    <name type="scientific">Methanoculleus thermophilus</name>
    <dbReference type="NCBI Taxonomy" id="2200"/>
    <lineage>
        <taxon>Archaea</taxon>
        <taxon>Methanobacteriati</taxon>
        <taxon>Methanobacteriota</taxon>
        <taxon>Stenosarchaea group</taxon>
        <taxon>Methanomicrobia</taxon>
        <taxon>Methanomicrobiales</taxon>
        <taxon>Methanomicrobiaceae</taxon>
        <taxon>Methanoculleus</taxon>
    </lineage>
</organism>
<dbReference type="Gene3D" id="1.10.10.10">
    <property type="entry name" value="Winged helix-like DNA-binding domain superfamily/Winged helix DNA-binding domain"/>
    <property type="match status" value="1"/>
</dbReference>
<dbReference type="InterPro" id="IPR012015">
    <property type="entry name" value="UCP_HTH_arc"/>
</dbReference>
<gene>
    <name evidence="2" type="ORF">SAMN04488571_10439</name>
</gene>
<dbReference type="InterPro" id="IPR036388">
    <property type="entry name" value="WH-like_DNA-bd_sf"/>
</dbReference>
<keyword evidence="3" id="KW-1185">Reference proteome</keyword>
<dbReference type="SUPFAM" id="SSF46785">
    <property type="entry name" value="Winged helix' DNA-binding domain"/>
    <property type="match status" value="1"/>
</dbReference>
<dbReference type="InterPro" id="IPR057161">
    <property type="entry name" value="DUF7839"/>
</dbReference>
<dbReference type="GO" id="GO:0006355">
    <property type="term" value="P:regulation of DNA-templated transcription"/>
    <property type="evidence" value="ECO:0007669"/>
    <property type="project" value="InterPro"/>
</dbReference>
<protein>
    <submittedName>
        <fullName evidence="2">Putative transcriptional regulator</fullName>
    </submittedName>
</protein>
<dbReference type="Pfam" id="PF25211">
    <property type="entry name" value="DUF7839"/>
    <property type="match status" value="1"/>
</dbReference>
<dbReference type="CDD" id="cd00092">
    <property type="entry name" value="HTH_CRP"/>
    <property type="match status" value="1"/>
</dbReference>
<evidence type="ECO:0000313" key="2">
    <source>
        <dbReference type="EMBL" id="SDK11604.1"/>
    </source>
</evidence>
<dbReference type="Proteomes" id="UP000326500">
    <property type="component" value="Unassembled WGS sequence"/>
</dbReference>
<dbReference type="RefSeq" id="WP_066957615.1">
    <property type="nucleotide sequence ID" value="NZ_BCNX01000007.1"/>
</dbReference>
<dbReference type="SMART" id="SM00419">
    <property type="entry name" value="HTH_CRP"/>
    <property type="match status" value="1"/>
</dbReference>
<dbReference type="PANTHER" id="PTHR43704:SF2">
    <property type="entry name" value="HTH CRP-TYPE DOMAIN-CONTAINING PROTEIN"/>
    <property type="match status" value="1"/>
</dbReference>
<evidence type="ECO:0000313" key="3">
    <source>
        <dbReference type="Proteomes" id="UP000326500"/>
    </source>
</evidence>
<evidence type="ECO:0000259" key="1">
    <source>
        <dbReference type="SMART" id="SM00419"/>
    </source>
</evidence>
<dbReference type="AlphaFoldDB" id="A0A1G8ZAC0"/>
<dbReference type="GO" id="GO:0003677">
    <property type="term" value="F:DNA binding"/>
    <property type="evidence" value="ECO:0007669"/>
    <property type="project" value="InterPro"/>
</dbReference>
<dbReference type="EMBL" id="FNFT01000004">
    <property type="protein sequence ID" value="SDK11604.1"/>
    <property type="molecule type" value="Genomic_DNA"/>
</dbReference>
<sequence>MTGLSEDPLYVILRSKREATRFQILVEIAEHQPAIRQQEIAEKLGVTPQAVSEYIRELVDEGLVTAHGRGRYEVTKSGIEWVLRHAEALESYARHVNRDIIQQVAVWTAIAREEIRKGDRVGVFMQDGWLYVAKEERSATGIATMDAQPGEDLGVAQLNGIIDHEEGLIHVCKVPRVELGGSRKVRTDLLRDVIRNAEVVAAVGLESYVALKKADIEPDMFFGSREGVIEAAFHGRECAILIVDEEFTDFLKRLETVGLAYTIHDLIAP</sequence>
<proteinExistence type="predicted"/>
<reference evidence="2 3" key="1">
    <citation type="submission" date="2016-10" db="EMBL/GenBank/DDBJ databases">
        <authorList>
            <person name="Varghese N."/>
            <person name="Submissions S."/>
        </authorList>
    </citation>
    <scope>NUCLEOTIDE SEQUENCE [LARGE SCALE GENOMIC DNA]</scope>
    <source>
        <strain evidence="2 3">DSM 2373</strain>
    </source>
</reference>
<dbReference type="InterPro" id="IPR036390">
    <property type="entry name" value="WH_DNA-bd_sf"/>
</dbReference>
<dbReference type="PIRSF" id="PIRSF004955">
    <property type="entry name" value="HTH_arch"/>
    <property type="match status" value="1"/>
</dbReference>
<dbReference type="InterPro" id="IPR012318">
    <property type="entry name" value="HTH_CRP"/>
</dbReference>
<accession>A0A1G8ZAC0</accession>
<name>A0A1G8ZAC0_9EURY</name>